<accession>A0ABZ0TFI6</accession>
<proteinExistence type="predicted"/>
<feature type="transmembrane region" description="Helical" evidence="6">
    <location>
        <begin position="141"/>
        <end position="165"/>
    </location>
</feature>
<dbReference type="EMBL" id="CP139558">
    <property type="protein sequence ID" value="WPU91326.1"/>
    <property type="molecule type" value="Genomic_DNA"/>
</dbReference>
<comment type="subcellular location">
    <subcellularLocation>
        <location evidence="1">Cell membrane</location>
        <topology evidence="1">Multi-pass membrane protein</topology>
    </subcellularLocation>
</comment>
<dbReference type="Pfam" id="PF01943">
    <property type="entry name" value="Polysacc_synt"/>
    <property type="match status" value="1"/>
</dbReference>
<dbReference type="RefSeq" id="WP_321560492.1">
    <property type="nucleotide sequence ID" value="NZ_CP139558.1"/>
</dbReference>
<keyword evidence="2" id="KW-1003">Cell membrane</keyword>
<reference evidence="7 8" key="1">
    <citation type="submission" date="2023-11" db="EMBL/GenBank/DDBJ databases">
        <title>Analysis of the Genomes of Mucilaginibacter gossypii cycad 4 and M. sabulilitoris SNA2: microbes with the potential for plant growth promotion.</title>
        <authorList>
            <person name="Hirsch A.M."/>
            <person name="Humm E."/>
            <person name="Rubbi M."/>
            <person name="Del Vecchio G."/>
            <person name="Ha S.M."/>
            <person name="Pellegrini M."/>
            <person name="Gunsalus R.P."/>
        </authorList>
    </citation>
    <scope>NUCLEOTIDE SEQUENCE [LARGE SCALE GENOMIC DNA]</scope>
    <source>
        <strain evidence="7 8">SNA2</strain>
    </source>
</reference>
<evidence type="ECO:0000256" key="4">
    <source>
        <dbReference type="ARBA" id="ARBA00022989"/>
    </source>
</evidence>
<dbReference type="PANTHER" id="PTHR30250">
    <property type="entry name" value="PST FAMILY PREDICTED COLANIC ACID TRANSPORTER"/>
    <property type="match status" value="1"/>
</dbReference>
<feature type="transmembrane region" description="Helical" evidence="6">
    <location>
        <begin position="40"/>
        <end position="60"/>
    </location>
</feature>
<keyword evidence="3 6" id="KW-0812">Transmembrane</keyword>
<dbReference type="InterPro" id="IPR050833">
    <property type="entry name" value="Poly_Biosynth_Transport"/>
</dbReference>
<evidence type="ECO:0000256" key="1">
    <source>
        <dbReference type="ARBA" id="ARBA00004651"/>
    </source>
</evidence>
<sequence>MSKKLVQNLSANALQLVVNQLFGVLMFYVLSINLDKHDFGLINLALTVVFTAFNILSFGIDQVVVKKVAHGDDAGSVLSIYVFHAVFAGFLFYGALLLGQFFFADHNQLYHLILFIGAGKLMIFFSTPLKQISSGMEKFKLLAYMLVVSNVVRGTALVILAATHFMNTDNIILVFIAGDALELIVSVYLFNKYTHIPILPRWNKVEYTQLLRESLPQVGVVLITSALARFDWLFIGFMVSAVKLAEYSFAYKVFEISTLPLLVISPLLIPRFTKLFKNENYKGDDLKLIVRMEMIVAGFTVLLINMCWIPVIDLVTSGKYGAVNIHTIFILSLCLPFIYLTNFLWTILFVQNKLKMIFHIFLITFSINVAGDLLLIPFFANEGAAIAFLTSCVIQTILFVAKNKVGELKDTLFTLAKCTVCALLSGLLAKVLFQNTCLSVIISIIFYLLTLLFARQIKSADRTNLLRILNW</sequence>
<evidence type="ECO:0000256" key="3">
    <source>
        <dbReference type="ARBA" id="ARBA00022692"/>
    </source>
</evidence>
<feature type="transmembrane region" description="Helical" evidence="6">
    <location>
        <begin position="438"/>
        <end position="457"/>
    </location>
</feature>
<feature type="transmembrane region" description="Helical" evidence="6">
    <location>
        <begin position="323"/>
        <end position="345"/>
    </location>
</feature>
<feature type="transmembrane region" description="Helical" evidence="6">
    <location>
        <begin position="12"/>
        <end position="34"/>
    </location>
</feature>
<evidence type="ECO:0000313" key="7">
    <source>
        <dbReference type="EMBL" id="WPU91326.1"/>
    </source>
</evidence>
<dbReference type="Proteomes" id="UP001324380">
    <property type="component" value="Chromosome"/>
</dbReference>
<feature type="transmembrane region" description="Helical" evidence="6">
    <location>
        <begin position="290"/>
        <end position="311"/>
    </location>
</feature>
<feature type="transmembrane region" description="Helical" evidence="6">
    <location>
        <begin position="249"/>
        <end position="269"/>
    </location>
</feature>
<protein>
    <submittedName>
        <fullName evidence="7">Oligosaccharide flippase family protein</fullName>
    </submittedName>
</protein>
<name>A0ABZ0TFI6_9SPHI</name>
<feature type="transmembrane region" description="Helical" evidence="6">
    <location>
        <begin position="109"/>
        <end position="129"/>
    </location>
</feature>
<feature type="transmembrane region" description="Helical" evidence="6">
    <location>
        <begin position="171"/>
        <end position="191"/>
    </location>
</feature>
<keyword evidence="4 6" id="KW-1133">Transmembrane helix</keyword>
<organism evidence="7 8">
    <name type="scientific">Mucilaginibacter sabulilitoris</name>
    <dbReference type="NCBI Taxonomy" id="1173583"/>
    <lineage>
        <taxon>Bacteria</taxon>
        <taxon>Pseudomonadati</taxon>
        <taxon>Bacteroidota</taxon>
        <taxon>Sphingobacteriia</taxon>
        <taxon>Sphingobacteriales</taxon>
        <taxon>Sphingobacteriaceae</taxon>
        <taxon>Mucilaginibacter</taxon>
    </lineage>
</organism>
<dbReference type="InterPro" id="IPR002797">
    <property type="entry name" value="Polysacc_synth"/>
</dbReference>
<gene>
    <name evidence="7" type="ORF">SNE25_18575</name>
</gene>
<evidence type="ECO:0000256" key="2">
    <source>
        <dbReference type="ARBA" id="ARBA00022475"/>
    </source>
</evidence>
<dbReference type="PANTHER" id="PTHR30250:SF11">
    <property type="entry name" value="O-ANTIGEN TRANSPORTER-RELATED"/>
    <property type="match status" value="1"/>
</dbReference>
<keyword evidence="5 6" id="KW-0472">Membrane</keyword>
<evidence type="ECO:0000256" key="5">
    <source>
        <dbReference type="ARBA" id="ARBA00023136"/>
    </source>
</evidence>
<feature type="transmembrane region" description="Helical" evidence="6">
    <location>
        <begin position="357"/>
        <end position="378"/>
    </location>
</feature>
<feature type="transmembrane region" description="Helical" evidence="6">
    <location>
        <begin position="81"/>
        <end position="103"/>
    </location>
</feature>
<evidence type="ECO:0000313" key="8">
    <source>
        <dbReference type="Proteomes" id="UP001324380"/>
    </source>
</evidence>
<keyword evidence="8" id="KW-1185">Reference proteome</keyword>
<evidence type="ECO:0000256" key="6">
    <source>
        <dbReference type="SAM" id="Phobius"/>
    </source>
</evidence>